<accession>A0A7T7AJR0</accession>
<evidence type="ECO:0000313" key="2">
    <source>
        <dbReference type="Proteomes" id="UP000596205"/>
    </source>
</evidence>
<protein>
    <submittedName>
        <fullName evidence="1">AAA family ATPase</fullName>
    </submittedName>
</protein>
<gene>
    <name evidence="1" type="ORF">JFN94_26650</name>
</gene>
<dbReference type="Pfam" id="PF13238">
    <property type="entry name" value="AAA_18"/>
    <property type="match status" value="1"/>
</dbReference>
<organism evidence="1 2">
    <name type="scientific">Burkholderia anthina</name>
    <dbReference type="NCBI Taxonomy" id="179879"/>
    <lineage>
        <taxon>Bacteria</taxon>
        <taxon>Pseudomonadati</taxon>
        <taxon>Pseudomonadota</taxon>
        <taxon>Betaproteobacteria</taxon>
        <taxon>Burkholderiales</taxon>
        <taxon>Burkholderiaceae</taxon>
        <taxon>Burkholderia</taxon>
        <taxon>Burkholderia cepacia complex</taxon>
    </lineage>
</organism>
<dbReference type="PANTHER" id="PTHR37816">
    <property type="entry name" value="YALI0E33011P"/>
    <property type="match status" value="1"/>
</dbReference>
<evidence type="ECO:0000313" key="1">
    <source>
        <dbReference type="EMBL" id="QQK04902.1"/>
    </source>
</evidence>
<dbReference type="InterPro" id="IPR052922">
    <property type="entry name" value="Cytidylate_Kinase-2"/>
</dbReference>
<dbReference type="InterPro" id="IPR027417">
    <property type="entry name" value="P-loop_NTPase"/>
</dbReference>
<dbReference type="PANTHER" id="PTHR37816:SF2">
    <property type="entry name" value="DNA TOPOLOGY MODULATION PROTEIN FLAR-RELATED PROTEIN"/>
    <property type="match status" value="1"/>
</dbReference>
<proteinExistence type="predicted"/>
<dbReference type="AlphaFoldDB" id="A0A7T7AJR0"/>
<dbReference type="RefSeq" id="WP_124825361.1">
    <property type="nucleotide sequence ID" value="NZ_CADEPR010000001.1"/>
</dbReference>
<name>A0A7T7AJR0_9BURK</name>
<dbReference type="KEGG" id="bann:JFN94_26650"/>
<dbReference type="Gene3D" id="3.40.50.300">
    <property type="entry name" value="P-loop containing nucleotide triphosphate hydrolases"/>
    <property type="match status" value="1"/>
</dbReference>
<dbReference type="EMBL" id="CP066770">
    <property type="protein sequence ID" value="QQK04902.1"/>
    <property type="molecule type" value="Genomic_DNA"/>
</dbReference>
<dbReference type="SUPFAM" id="SSF52540">
    <property type="entry name" value="P-loop containing nucleoside triphosphate hydrolases"/>
    <property type="match status" value="1"/>
</dbReference>
<reference evidence="1 2" key="1">
    <citation type="submission" date="2020-12" db="EMBL/GenBank/DDBJ databases">
        <title>Complete genome sequence of Burkholderia anthina BJQ0011.</title>
        <authorList>
            <person name="Xu Y."/>
        </authorList>
    </citation>
    <scope>NUCLEOTIDE SEQUENCE [LARGE SCALE GENOMIC DNA]</scope>
    <source>
        <strain evidence="1 2">BJQ0011</strain>
    </source>
</reference>
<dbReference type="Proteomes" id="UP000596205">
    <property type="component" value="Chromosome 2"/>
</dbReference>
<sequence length="166" mass="18972">MKVCIVGPSGAGKTTITRELARKFNIARYEFDDVYWDRSGEAFSKRSDESMAAAIERIIEQGNWFVEGAYDKRMYPLLAECSLILRVEVSFSVRAIRLIKRFIWSTVTGKLPKETFRNTVDLIKFSFRFERRLSEFLSANVMLSKKVASVRDTSSCIEAMRAAGLC</sequence>